<dbReference type="Pfam" id="PF04347">
    <property type="entry name" value="FliO"/>
    <property type="match status" value="1"/>
</dbReference>
<evidence type="ECO:0000256" key="3">
    <source>
        <dbReference type="ARBA" id="ARBA00022989"/>
    </source>
</evidence>
<dbReference type="GO" id="GO:0044781">
    <property type="term" value="P:bacterial-type flagellum organization"/>
    <property type="evidence" value="ECO:0007669"/>
    <property type="project" value="UniProtKB-UniRule"/>
</dbReference>
<evidence type="ECO:0000256" key="7">
    <source>
        <dbReference type="RuleBase" id="RU362064"/>
    </source>
</evidence>
<dbReference type="EMBL" id="QJKI01000016">
    <property type="protein sequence ID" value="PXX77628.1"/>
    <property type="molecule type" value="Genomic_DNA"/>
</dbReference>
<evidence type="ECO:0000256" key="6">
    <source>
        <dbReference type="ARBA" id="ARBA00037937"/>
    </source>
</evidence>
<keyword evidence="1 7" id="KW-1003">Cell membrane</keyword>
<keyword evidence="9" id="KW-1185">Reference proteome</keyword>
<evidence type="ECO:0000256" key="4">
    <source>
        <dbReference type="ARBA" id="ARBA00023136"/>
    </source>
</evidence>
<name>A0A318KLQ7_9NEIS</name>
<comment type="caution">
    <text evidence="8">The sequence shown here is derived from an EMBL/GenBank/DDBJ whole genome shotgun (WGS) entry which is preliminary data.</text>
</comment>
<keyword evidence="8" id="KW-0969">Cilium</keyword>
<dbReference type="InterPro" id="IPR052205">
    <property type="entry name" value="FliO/MopB"/>
</dbReference>
<accession>A0A318KLQ7</accession>
<sequence>MAVVLGVILGLAWLARRVNPMALTGNPASLRVVSGVMVGQRERVVVVEVQGKWLVLGVAAQSVNLLCTLDKPEDVPADVPVARGAFADKLRTLLESRGISLPKKPS</sequence>
<keyword evidence="4" id="KW-0472">Membrane</keyword>
<keyword evidence="3" id="KW-1133">Transmembrane helix</keyword>
<protein>
    <recommendedName>
        <fullName evidence="7">Flagellar protein</fullName>
    </recommendedName>
</protein>
<evidence type="ECO:0000313" key="8">
    <source>
        <dbReference type="EMBL" id="PXX77628.1"/>
    </source>
</evidence>
<comment type="subcellular location">
    <subcellularLocation>
        <location evidence="7">Cell membrane</location>
    </subcellularLocation>
    <subcellularLocation>
        <location evidence="7">Bacterial flagellum basal body</location>
    </subcellularLocation>
</comment>
<evidence type="ECO:0000256" key="1">
    <source>
        <dbReference type="ARBA" id="ARBA00022475"/>
    </source>
</evidence>
<dbReference type="NCBIfam" id="TIGR03500">
    <property type="entry name" value="FliO_TIGR"/>
    <property type="match status" value="1"/>
</dbReference>
<dbReference type="InterPro" id="IPR022781">
    <property type="entry name" value="Flagellar_biosynth_FliO"/>
</dbReference>
<reference evidence="8 9" key="1">
    <citation type="submission" date="2018-05" db="EMBL/GenBank/DDBJ databases">
        <title>Genomic Encyclopedia of Type Strains, Phase IV (KMG-IV): sequencing the most valuable type-strain genomes for metagenomic binning, comparative biology and taxonomic classification.</title>
        <authorList>
            <person name="Goeker M."/>
        </authorList>
    </citation>
    <scope>NUCLEOTIDE SEQUENCE [LARGE SCALE GENOMIC DNA]</scope>
    <source>
        <strain evidence="8 9">DSM 29661</strain>
    </source>
</reference>
<evidence type="ECO:0000256" key="2">
    <source>
        <dbReference type="ARBA" id="ARBA00022692"/>
    </source>
</evidence>
<comment type="similarity">
    <text evidence="6 7">Belongs to the FliO/MopB family.</text>
</comment>
<gene>
    <name evidence="8" type="ORF">DFR34_1167</name>
</gene>
<dbReference type="GO" id="GO:0009425">
    <property type="term" value="C:bacterial-type flagellum basal body"/>
    <property type="evidence" value="ECO:0007669"/>
    <property type="project" value="UniProtKB-SubCell"/>
</dbReference>
<dbReference type="PANTHER" id="PTHR38766:SF1">
    <property type="entry name" value="FLAGELLAR PROTEIN FLIO"/>
    <property type="match status" value="1"/>
</dbReference>
<keyword evidence="8" id="KW-0282">Flagellum</keyword>
<proteinExistence type="inferred from homology"/>
<dbReference type="PANTHER" id="PTHR38766">
    <property type="entry name" value="FLAGELLAR PROTEIN FLIO"/>
    <property type="match status" value="1"/>
</dbReference>
<keyword evidence="5 7" id="KW-0975">Bacterial flagellum</keyword>
<dbReference type="AlphaFoldDB" id="A0A318KLQ7"/>
<dbReference type="OrthoDB" id="9182371at2"/>
<keyword evidence="2" id="KW-0812">Transmembrane</keyword>
<evidence type="ECO:0000256" key="5">
    <source>
        <dbReference type="ARBA" id="ARBA00023143"/>
    </source>
</evidence>
<organism evidence="8 9">
    <name type="scientific">Rivihabitans pingtungensis</name>
    <dbReference type="NCBI Taxonomy" id="1054498"/>
    <lineage>
        <taxon>Bacteria</taxon>
        <taxon>Pseudomonadati</taxon>
        <taxon>Pseudomonadota</taxon>
        <taxon>Betaproteobacteria</taxon>
        <taxon>Neisseriales</taxon>
        <taxon>Aquaspirillaceae</taxon>
        <taxon>Rivihabitans</taxon>
    </lineage>
</organism>
<dbReference type="Proteomes" id="UP000247555">
    <property type="component" value="Unassembled WGS sequence"/>
</dbReference>
<dbReference type="GO" id="GO:0005886">
    <property type="term" value="C:plasma membrane"/>
    <property type="evidence" value="ECO:0007669"/>
    <property type="project" value="UniProtKB-SubCell"/>
</dbReference>
<evidence type="ECO:0000313" key="9">
    <source>
        <dbReference type="Proteomes" id="UP000247555"/>
    </source>
</evidence>
<keyword evidence="8" id="KW-0966">Cell projection</keyword>